<evidence type="ECO:0000313" key="6">
    <source>
        <dbReference type="EMBL" id="RPA87769.1"/>
    </source>
</evidence>
<accession>A0A3N4IPA7</accession>
<evidence type="ECO:0000259" key="5">
    <source>
        <dbReference type="PROSITE" id="PS50089"/>
    </source>
</evidence>
<dbReference type="GO" id="GO:0008270">
    <property type="term" value="F:zinc ion binding"/>
    <property type="evidence" value="ECO:0007669"/>
    <property type="project" value="UniProtKB-KW"/>
</dbReference>
<dbReference type="InterPro" id="IPR018957">
    <property type="entry name" value="Znf_C3HC4_RING-type"/>
</dbReference>
<evidence type="ECO:0000256" key="2">
    <source>
        <dbReference type="ARBA" id="ARBA00022771"/>
    </source>
</evidence>
<proteinExistence type="predicted"/>
<evidence type="ECO:0000313" key="7">
    <source>
        <dbReference type="Proteomes" id="UP000275078"/>
    </source>
</evidence>
<dbReference type="Pfam" id="PF00097">
    <property type="entry name" value="zf-C3HC4"/>
    <property type="match status" value="1"/>
</dbReference>
<dbReference type="InterPro" id="IPR013083">
    <property type="entry name" value="Znf_RING/FYVE/PHD"/>
</dbReference>
<evidence type="ECO:0000256" key="4">
    <source>
        <dbReference type="PROSITE-ProRule" id="PRU00175"/>
    </source>
</evidence>
<dbReference type="InterPro" id="IPR001841">
    <property type="entry name" value="Znf_RING"/>
</dbReference>
<reference evidence="6 7" key="1">
    <citation type="journal article" date="2018" name="Nat. Ecol. Evol.">
        <title>Pezizomycetes genomes reveal the molecular basis of ectomycorrhizal truffle lifestyle.</title>
        <authorList>
            <person name="Murat C."/>
            <person name="Payen T."/>
            <person name="Noel B."/>
            <person name="Kuo A."/>
            <person name="Morin E."/>
            <person name="Chen J."/>
            <person name="Kohler A."/>
            <person name="Krizsan K."/>
            <person name="Balestrini R."/>
            <person name="Da Silva C."/>
            <person name="Montanini B."/>
            <person name="Hainaut M."/>
            <person name="Levati E."/>
            <person name="Barry K.W."/>
            <person name="Belfiori B."/>
            <person name="Cichocki N."/>
            <person name="Clum A."/>
            <person name="Dockter R.B."/>
            <person name="Fauchery L."/>
            <person name="Guy J."/>
            <person name="Iotti M."/>
            <person name="Le Tacon F."/>
            <person name="Lindquist E.A."/>
            <person name="Lipzen A."/>
            <person name="Malagnac F."/>
            <person name="Mello A."/>
            <person name="Molinier V."/>
            <person name="Miyauchi S."/>
            <person name="Poulain J."/>
            <person name="Riccioni C."/>
            <person name="Rubini A."/>
            <person name="Sitrit Y."/>
            <person name="Splivallo R."/>
            <person name="Traeger S."/>
            <person name="Wang M."/>
            <person name="Zifcakova L."/>
            <person name="Wipf D."/>
            <person name="Zambonelli A."/>
            <person name="Paolocci F."/>
            <person name="Nowrousian M."/>
            <person name="Ottonello S."/>
            <person name="Baldrian P."/>
            <person name="Spatafora J.W."/>
            <person name="Henrissat B."/>
            <person name="Nagy L.G."/>
            <person name="Aury J.M."/>
            <person name="Wincker P."/>
            <person name="Grigoriev I.V."/>
            <person name="Bonfante P."/>
            <person name="Martin F.M."/>
        </authorList>
    </citation>
    <scope>NUCLEOTIDE SEQUENCE [LARGE SCALE GENOMIC DNA]</scope>
    <source>
        <strain evidence="6 7">RN42</strain>
    </source>
</reference>
<dbReference type="SUPFAM" id="SSF57850">
    <property type="entry name" value="RING/U-box"/>
    <property type="match status" value="1"/>
</dbReference>
<keyword evidence="1" id="KW-0479">Metal-binding</keyword>
<sequence length="193" mass="22425">MDDYESVIEDGDFIDSDSELDLSALGIMDDFEDSDMSDPVYMFYTRSQGEIPYAAGLASIRHFNESFSEYRCMREIWYYAVEVTPRGNLEQDEYSKLVMAKFDTIMRPHSRKANEQNFKEWRLNKANYPHALEQRPSVPIFCTIKEPCVKPKDEYGDSLCCDICMDDYQSREAVVEAINCGHRFCINCWSSVS</sequence>
<dbReference type="EMBL" id="ML119646">
    <property type="protein sequence ID" value="RPA87769.1"/>
    <property type="molecule type" value="Genomic_DNA"/>
</dbReference>
<gene>
    <name evidence="6" type="ORF">BJ508DRAFT_372022</name>
</gene>
<keyword evidence="7" id="KW-1185">Reference proteome</keyword>
<evidence type="ECO:0000256" key="3">
    <source>
        <dbReference type="ARBA" id="ARBA00022833"/>
    </source>
</evidence>
<dbReference type="AlphaFoldDB" id="A0A3N4IPA7"/>
<feature type="domain" description="RING-type" evidence="5">
    <location>
        <begin position="161"/>
        <end position="188"/>
    </location>
</feature>
<dbReference type="PROSITE" id="PS50089">
    <property type="entry name" value="ZF_RING_2"/>
    <property type="match status" value="1"/>
</dbReference>
<name>A0A3N4IPA7_ASCIM</name>
<dbReference type="OrthoDB" id="8062037at2759"/>
<protein>
    <recommendedName>
        <fullName evidence="5">RING-type domain-containing protein</fullName>
    </recommendedName>
</protein>
<organism evidence="6 7">
    <name type="scientific">Ascobolus immersus RN42</name>
    <dbReference type="NCBI Taxonomy" id="1160509"/>
    <lineage>
        <taxon>Eukaryota</taxon>
        <taxon>Fungi</taxon>
        <taxon>Dikarya</taxon>
        <taxon>Ascomycota</taxon>
        <taxon>Pezizomycotina</taxon>
        <taxon>Pezizomycetes</taxon>
        <taxon>Pezizales</taxon>
        <taxon>Ascobolaceae</taxon>
        <taxon>Ascobolus</taxon>
    </lineage>
</organism>
<dbReference type="Proteomes" id="UP000275078">
    <property type="component" value="Unassembled WGS sequence"/>
</dbReference>
<keyword evidence="2 4" id="KW-0863">Zinc-finger</keyword>
<keyword evidence="3" id="KW-0862">Zinc</keyword>
<dbReference type="Gene3D" id="3.30.40.10">
    <property type="entry name" value="Zinc/RING finger domain, C3HC4 (zinc finger)"/>
    <property type="match status" value="1"/>
</dbReference>
<evidence type="ECO:0000256" key="1">
    <source>
        <dbReference type="ARBA" id="ARBA00022723"/>
    </source>
</evidence>